<gene>
    <name evidence="1" type="ORF">SAMN05421858_4603</name>
</gene>
<evidence type="ECO:0000313" key="2">
    <source>
        <dbReference type="Proteomes" id="UP000186914"/>
    </source>
</evidence>
<dbReference type="AlphaFoldDB" id="A0A1N7EXB7"/>
<proteinExistence type="predicted"/>
<organism evidence="1 2">
    <name type="scientific">Haladaptatus litoreus</name>
    <dbReference type="NCBI Taxonomy" id="553468"/>
    <lineage>
        <taxon>Archaea</taxon>
        <taxon>Methanobacteriati</taxon>
        <taxon>Methanobacteriota</taxon>
        <taxon>Stenosarchaea group</taxon>
        <taxon>Halobacteria</taxon>
        <taxon>Halobacteriales</taxon>
        <taxon>Haladaptataceae</taxon>
        <taxon>Haladaptatus</taxon>
    </lineage>
</organism>
<dbReference type="EMBL" id="FTNO01000007">
    <property type="protein sequence ID" value="SIR92758.1"/>
    <property type="molecule type" value="Genomic_DNA"/>
</dbReference>
<accession>A0A1N7EXB7</accession>
<sequence length="50" mass="5927">MSGLSIRRYEPRDSERVHELHEKTMRKEGTYIEDIPDTDLDHKIDELLAS</sequence>
<dbReference type="Proteomes" id="UP000186914">
    <property type="component" value="Unassembled WGS sequence"/>
</dbReference>
<protein>
    <recommendedName>
        <fullName evidence="3">GNAT family N-acetyltransferase</fullName>
    </recommendedName>
</protein>
<evidence type="ECO:0000313" key="1">
    <source>
        <dbReference type="EMBL" id="SIR92758.1"/>
    </source>
</evidence>
<evidence type="ECO:0008006" key="3">
    <source>
        <dbReference type="Google" id="ProtNLM"/>
    </source>
</evidence>
<keyword evidence="2" id="KW-1185">Reference proteome</keyword>
<reference evidence="2" key="1">
    <citation type="submission" date="2017-01" db="EMBL/GenBank/DDBJ databases">
        <authorList>
            <person name="Varghese N."/>
            <person name="Submissions S."/>
        </authorList>
    </citation>
    <scope>NUCLEOTIDE SEQUENCE [LARGE SCALE GENOMIC DNA]</scope>
    <source>
        <strain evidence="2">CGMCC 1.7737</strain>
    </source>
</reference>
<name>A0A1N7EXB7_9EURY</name>